<dbReference type="eggNOG" id="ENOG5030EFV">
    <property type="taxonomic scope" value="Bacteria"/>
</dbReference>
<dbReference type="EMBL" id="CP002160">
    <property type="protein sequence ID" value="ADL53228.1"/>
    <property type="molecule type" value="Genomic_DNA"/>
</dbReference>
<name>D9SWE6_CLOC7</name>
<proteinExistence type="predicted"/>
<dbReference type="OrthoDB" id="1919894at2"/>
<dbReference type="Pfam" id="PF01710">
    <property type="entry name" value="HTH_Tnp_IS630"/>
    <property type="match status" value="1"/>
</dbReference>
<dbReference type="HOGENOM" id="CLU_145282_0_0_9"/>
<organism evidence="2 3">
    <name type="scientific">Clostridium cellulovorans (strain ATCC 35296 / DSM 3052 / OCM 3 / 743B)</name>
    <dbReference type="NCBI Taxonomy" id="573061"/>
    <lineage>
        <taxon>Bacteria</taxon>
        <taxon>Bacillati</taxon>
        <taxon>Bacillota</taxon>
        <taxon>Clostridia</taxon>
        <taxon>Eubacteriales</taxon>
        <taxon>Clostridiaceae</taxon>
        <taxon>Clostridium</taxon>
    </lineage>
</organism>
<accession>D9SWE6</accession>
<keyword evidence="3" id="KW-1185">Reference proteome</keyword>
<protein>
    <recommendedName>
        <fullName evidence="1">Transposase Synechocystis PCC 6803 domain-containing protein</fullName>
    </recommendedName>
</protein>
<dbReference type="KEGG" id="ccb:Clocel_3552"/>
<evidence type="ECO:0000313" key="2">
    <source>
        <dbReference type="EMBL" id="ADL53228.1"/>
    </source>
</evidence>
<feature type="domain" description="Transposase Synechocystis PCC 6803" evidence="1">
    <location>
        <begin position="10"/>
        <end position="76"/>
    </location>
</feature>
<dbReference type="RefSeq" id="WP_013291888.1">
    <property type="nucleotide sequence ID" value="NC_014393.1"/>
</dbReference>
<dbReference type="Gene3D" id="1.10.10.60">
    <property type="entry name" value="Homeodomain-like"/>
    <property type="match status" value="1"/>
</dbReference>
<dbReference type="Proteomes" id="UP000002730">
    <property type="component" value="Chromosome"/>
</dbReference>
<dbReference type="AlphaFoldDB" id="D9SWE6"/>
<evidence type="ECO:0000259" key="1">
    <source>
        <dbReference type="Pfam" id="PF01710"/>
    </source>
</evidence>
<dbReference type="SUPFAM" id="SSF46689">
    <property type="entry name" value="Homeodomain-like"/>
    <property type="match status" value="1"/>
</dbReference>
<gene>
    <name evidence="2" type="ordered locus">Clocel_3552</name>
</gene>
<dbReference type="InterPro" id="IPR002622">
    <property type="entry name" value="Transposase_14"/>
</dbReference>
<reference evidence="2 3" key="1">
    <citation type="submission" date="2010-08" db="EMBL/GenBank/DDBJ databases">
        <title>Complete sequence of Clostridium cellulovorans 743B.</title>
        <authorList>
            <consortium name="US DOE Joint Genome Institute"/>
            <person name="Lucas S."/>
            <person name="Copeland A."/>
            <person name="Lapidus A."/>
            <person name="Cheng J.-F."/>
            <person name="Bruce D."/>
            <person name="Goodwin L."/>
            <person name="Pitluck S."/>
            <person name="Chertkov O."/>
            <person name="Detter J.C."/>
            <person name="Han C."/>
            <person name="Tapia R."/>
            <person name="Land M."/>
            <person name="Hauser L."/>
            <person name="Chang Y.-J."/>
            <person name="Jeffries C."/>
            <person name="Kyrpides N."/>
            <person name="Ivanova N."/>
            <person name="Mikhailova N."/>
            <person name="Hemme C.L."/>
            <person name="Woyke T."/>
        </authorList>
    </citation>
    <scope>NUCLEOTIDE SEQUENCE [LARGE SCALE GENOMIC DNA]</scope>
    <source>
        <strain evidence="3">ATCC 35296 / DSM 3052 / OCM 3 / 743B</strain>
    </source>
</reference>
<evidence type="ECO:0000313" key="3">
    <source>
        <dbReference type="Proteomes" id="UP000002730"/>
    </source>
</evidence>
<dbReference type="InterPro" id="IPR009057">
    <property type="entry name" value="Homeodomain-like_sf"/>
</dbReference>
<sequence length="137" mass="15862">MDVITVDKDRMIDMLLSGINITEIAETLKVSRQTIYAWKKETLVEAELERRRQQLKKTAQNKIENNVCSYIDNMIELANQKTDNRTRYSANKFLIEHALGIASARKEDNLKASDDDSNKDKNEIKEDITNIKNFQVV</sequence>